<sequence>MGERLTLVDKRLTHVDKRLTHVDKKLTLVDNKQNFSQAFALRSTIKMMKLLDGGGNETDKEEIKKFIRDGEELMGCMERGGEGCDVPVLLYRICADNFLKTAQAVISLTPETDEKTYSIPANLGPSLHNTIHVFLSQQKHNVSPMAKKIIPQLLVAPCNCSYSKFAPGDGSFGSQPPGRGRQRCAPLWFDCRVWGWLFGQEDQRKGFQNTSKRYLRHHVWTTMMKYHSWLGNISQRKQL</sequence>
<feature type="non-terminal residue" evidence="1">
    <location>
        <position position="239"/>
    </location>
</feature>
<accession>A0A3N4IQ76</accession>
<organism evidence="1 2">
    <name type="scientific">Choiromyces venosus 120613-1</name>
    <dbReference type="NCBI Taxonomy" id="1336337"/>
    <lineage>
        <taxon>Eukaryota</taxon>
        <taxon>Fungi</taxon>
        <taxon>Dikarya</taxon>
        <taxon>Ascomycota</taxon>
        <taxon>Pezizomycotina</taxon>
        <taxon>Pezizomycetes</taxon>
        <taxon>Pezizales</taxon>
        <taxon>Tuberaceae</taxon>
        <taxon>Choiromyces</taxon>
    </lineage>
</organism>
<proteinExistence type="predicted"/>
<dbReference type="EMBL" id="ML121382">
    <property type="protein sequence ID" value="RPA88343.1"/>
    <property type="molecule type" value="Genomic_DNA"/>
</dbReference>
<reference evidence="1 2" key="1">
    <citation type="journal article" date="2018" name="Nat. Ecol. Evol.">
        <title>Pezizomycetes genomes reveal the molecular basis of ectomycorrhizal truffle lifestyle.</title>
        <authorList>
            <person name="Murat C."/>
            <person name="Payen T."/>
            <person name="Noel B."/>
            <person name="Kuo A."/>
            <person name="Morin E."/>
            <person name="Chen J."/>
            <person name="Kohler A."/>
            <person name="Krizsan K."/>
            <person name="Balestrini R."/>
            <person name="Da Silva C."/>
            <person name="Montanini B."/>
            <person name="Hainaut M."/>
            <person name="Levati E."/>
            <person name="Barry K.W."/>
            <person name="Belfiori B."/>
            <person name="Cichocki N."/>
            <person name="Clum A."/>
            <person name="Dockter R.B."/>
            <person name="Fauchery L."/>
            <person name="Guy J."/>
            <person name="Iotti M."/>
            <person name="Le Tacon F."/>
            <person name="Lindquist E.A."/>
            <person name="Lipzen A."/>
            <person name="Malagnac F."/>
            <person name="Mello A."/>
            <person name="Molinier V."/>
            <person name="Miyauchi S."/>
            <person name="Poulain J."/>
            <person name="Riccioni C."/>
            <person name="Rubini A."/>
            <person name="Sitrit Y."/>
            <person name="Splivallo R."/>
            <person name="Traeger S."/>
            <person name="Wang M."/>
            <person name="Zifcakova L."/>
            <person name="Wipf D."/>
            <person name="Zambonelli A."/>
            <person name="Paolocci F."/>
            <person name="Nowrousian M."/>
            <person name="Ottonello S."/>
            <person name="Baldrian P."/>
            <person name="Spatafora J.W."/>
            <person name="Henrissat B."/>
            <person name="Nagy L.G."/>
            <person name="Aury J.M."/>
            <person name="Wincker P."/>
            <person name="Grigoriev I.V."/>
            <person name="Bonfante P."/>
            <person name="Martin F.M."/>
        </authorList>
    </citation>
    <scope>NUCLEOTIDE SEQUENCE [LARGE SCALE GENOMIC DNA]</scope>
    <source>
        <strain evidence="1 2">120613-1</strain>
    </source>
</reference>
<dbReference type="Proteomes" id="UP000276215">
    <property type="component" value="Unassembled WGS sequence"/>
</dbReference>
<keyword evidence="2" id="KW-1185">Reference proteome</keyword>
<evidence type="ECO:0000313" key="1">
    <source>
        <dbReference type="EMBL" id="RPA88343.1"/>
    </source>
</evidence>
<gene>
    <name evidence="1" type="ORF">L873DRAFT_1849736</name>
</gene>
<protein>
    <submittedName>
        <fullName evidence="1">Uncharacterized protein</fullName>
    </submittedName>
</protein>
<evidence type="ECO:0000313" key="2">
    <source>
        <dbReference type="Proteomes" id="UP000276215"/>
    </source>
</evidence>
<name>A0A3N4IQ76_9PEZI</name>
<dbReference type="AlphaFoldDB" id="A0A3N4IQ76"/>